<comment type="caution">
    <text evidence="4">The sequence shown here is derived from an EMBL/GenBank/DDBJ whole genome shotgun (WGS) entry which is preliminary data.</text>
</comment>
<keyword evidence="5" id="KW-1185">Reference proteome</keyword>
<reference evidence="4 5" key="1">
    <citation type="submission" date="2019-04" db="EMBL/GenBank/DDBJ databases">
        <title>Three New Species of Nocardioides, Nocardioides euryhalodurans sp. nov., Nocardioides seonyuensis sp. nov. and Nocardioides eburneoflavus sp. nov. Isolated from Soil.</title>
        <authorList>
            <person name="Roh S.G."/>
            <person name="Lee C."/>
            <person name="Kim M.-K."/>
            <person name="Kim S.B."/>
        </authorList>
    </citation>
    <scope>NUCLEOTIDE SEQUENCE [LARGE SCALE GENOMIC DNA]</scope>
    <source>
        <strain evidence="4 5">MMS17-SY213</strain>
    </source>
</reference>
<dbReference type="Pfam" id="PF24837">
    <property type="entry name" value="AMIN-like"/>
    <property type="match status" value="1"/>
</dbReference>
<dbReference type="OrthoDB" id="3393679at2"/>
<evidence type="ECO:0000313" key="4">
    <source>
        <dbReference type="EMBL" id="TGN64788.1"/>
    </source>
</evidence>
<dbReference type="EMBL" id="SRRO01000001">
    <property type="protein sequence ID" value="TGN64788.1"/>
    <property type="molecule type" value="Genomic_DNA"/>
</dbReference>
<evidence type="ECO:0000313" key="5">
    <source>
        <dbReference type="Proteomes" id="UP000297496"/>
    </source>
</evidence>
<proteinExistence type="predicted"/>
<evidence type="ECO:0000256" key="1">
    <source>
        <dbReference type="SAM" id="MobiDB-lite"/>
    </source>
</evidence>
<protein>
    <recommendedName>
        <fullName evidence="3">AMIN-like domain-containing protein</fullName>
    </recommendedName>
</protein>
<gene>
    <name evidence="4" type="ORF">EXE59_13090</name>
</gene>
<name>A0A4Z1CG87_9ACTN</name>
<dbReference type="AlphaFoldDB" id="A0A4Z1CG87"/>
<keyword evidence="2" id="KW-0732">Signal</keyword>
<organism evidence="4 5">
    <name type="scientific">Nocardioides eburneiflavus</name>
    <dbReference type="NCBI Taxonomy" id="2518372"/>
    <lineage>
        <taxon>Bacteria</taxon>
        <taxon>Bacillati</taxon>
        <taxon>Actinomycetota</taxon>
        <taxon>Actinomycetes</taxon>
        <taxon>Propionibacteriales</taxon>
        <taxon>Nocardioidaceae</taxon>
        <taxon>Nocardioides</taxon>
    </lineage>
</organism>
<feature type="domain" description="AMIN-like" evidence="3">
    <location>
        <begin position="44"/>
        <end position="166"/>
    </location>
</feature>
<evidence type="ECO:0000256" key="2">
    <source>
        <dbReference type="SAM" id="SignalP"/>
    </source>
</evidence>
<evidence type="ECO:0000259" key="3">
    <source>
        <dbReference type="Pfam" id="PF24837"/>
    </source>
</evidence>
<feature type="region of interest" description="Disordered" evidence="1">
    <location>
        <begin position="285"/>
        <end position="305"/>
    </location>
</feature>
<feature type="chain" id="PRO_5021396923" description="AMIN-like domain-containing protein" evidence="2">
    <location>
        <begin position="31"/>
        <end position="305"/>
    </location>
</feature>
<dbReference type="RefSeq" id="WP_135839296.1">
    <property type="nucleotide sequence ID" value="NZ_SRRO01000001.1"/>
</dbReference>
<sequence>MRIPMKLSSLLSLVLVLLLPALVASPSGGAAHPPLASAPPPTPVLVAVRAAHRDGVDRVVFEFRGGLPAQRQVDYVDRLFADGSGRRVRVAGQALLRVRFEPAQAHTDDGSPTAAPRRVAFRLPNVMTAVRAGDFEAVTTYGLGLAKRTRVRVTTLQAPPRVVVEVGARFPTVERKVWFFHRDRFVDNREPFFVPVRRLVRPGSPATGVMDRLFAGPLPGERARGLRLLRSGARGYDDLTVSGGVADLRLTGRCSSRGSTVTVAGEVLPTLKQFPTVDRVVLRDASGSTLDPDGPGDSTPGCLEP</sequence>
<dbReference type="Proteomes" id="UP000297496">
    <property type="component" value="Unassembled WGS sequence"/>
</dbReference>
<feature type="signal peptide" evidence="2">
    <location>
        <begin position="1"/>
        <end position="30"/>
    </location>
</feature>
<dbReference type="InterPro" id="IPR056303">
    <property type="entry name" value="AMIN-like"/>
</dbReference>
<accession>A0A4Z1CG87</accession>